<evidence type="ECO:0000256" key="2">
    <source>
        <dbReference type="ARBA" id="ARBA00022729"/>
    </source>
</evidence>
<keyword evidence="3 7" id="KW-0378">Hydrolase</keyword>
<dbReference type="InterPro" id="IPR006693">
    <property type="entry name" value="AB_hydrolase_lipase"/>
</dbReference>
<dbReference type="PANTHER" id="PTHR11005">
    <property type="entry name" value="LYSOSOMAL ACID LIPASE-RELATED"/>
    <property type="match status" value="1"/>
</dbReference>
<reference evidence="10" key="1">
    <citation type="submission" date="2014-07" db="EMBL/GenBank/DDBJ databases">
        <authorList>
            <person name="Martin A.A"/>
            <person name="De Silva N."/>
        </authorList>
    </citation>
    <scope>NUCLEOTIDE SEQUENCE</scope>
</reference>
<keyword evidence="6" id="KW-0325">Glycoprotein</keyword>
<name>A0A0K0F7H7_STRVS</name>
<comment type="similarity">
    <text evidence="1 7">Belongs to the AB hydrolase superfamily. Lipase family.</text>
</comment>
<dbReference type="InterPro" id="IPR025483">
    <property type="entry name" value="Lipase_euk"/>
</dbReference>
<feature type="active site" description="Charge relay system" evidence="8">
    <location>
        <position position="315"/>
    </location>
</feature>
<evidence type="ECO:0000256" key="4">
    <source>
        <dbReference type="ARBA" id="ARBA00022963"/>
    </source>
</evidence>
<dbReference type="STRING" id="75913.A0A0K0F7H7"/>
<dbReference type="GO" id="GO:0016042">
    <property type="term" value="P:lipid catabolic process"/>
    <property type="evidence" value="ECO:0007669"/>
    <property type="project" value="UniProtKB-KW"/>
</dbReference>
<proteinExistence type="inferred from homology"/>
<protein>
    <recommendedName>
        <fullName evidence="7">Lipase</fullName>
    </recommendedName>
</protein>
<feature type="domain" description="Partial AB-hydrolase lipase" evidence="9">
    <location>
        <begin position="3"/>
        <end position="65"/>
    </location>
</feature>
<keyword evidence="2" id="KW-0732">Signal</keyword>
<dbReference type="InterPro" id="IPR029058">
    <property type="entry name" value="AB_hydrolase_fold"/>
</dbReference>
<dbReference type="PIRSF" id="PIRSF000862">
    <property type="entry name" value="Steryl_ester_lip"/>
    <property type="match status" value="1"/>
</dbReference>
<sequence>MTTKEICEAFDYPFISYEVITDDGYILELHRIPHGRNEKLSKNINRPIIFLQHGLEGSSSQWVCNNYNHSAAFIFADHGFDVFLGNMRGNIYSNRHIFLKPSDKEFWEFSFDHMIKYDMDTLINRTLEITGSSSLYYMGHSQGTLTMFGKLAIDTHFSKKIRMFFCLAPVCNVKHIKGCIKLLSLLLKPNMELFFKIKPGDKMFPLPRWANEITTNSMKMPIISEIVSKSITSCFGPSSKEFDSKLMHIYVRQAFQGTSSRNWKHWLQLVYSKKFQMYDFKNKKKNLKIYGQETAPVYDLTKIDVPIVFFYGTNDILATEEDLKEYILPKLNKKTIRKIYKVNSFNHIDFIWSRKAATDVYLPVLHTAINDYFKNIVQ</sequence>
<dbReference type="GO" id="GO:0016788">
    <property type="term" value="F:hydrolase activity, acting on ester bonds"/>
    <property type="evidence" value="ECO:0007669"/>
    <property type="project" value="InterPro"/>
</dbReference>
<feature type="active site" description="Nucleophile" evidence="8">
    <location>
        <position position="141"/>
    </location>
</feature>
<dbReference type="Gene3D" id="3.40.50.1820">
    <property type="entry name" value="alpha/beta hydrolase"/>
    <property type="match status" value="1"/>
</dbReference>
<feature type="active site" description="Charge relay system" evidence="8">
    <location>
        <position position="347"/>
    </location>
</feature>
<evidence type="ECO:0000256" key="5">
    <source>
        <dbReference type="ARBA" id="ARBA00023098"/>
    </source>
</evidence>
<dbReference type="SUPFAM" id="SSF53474">
    <property type="entry name" value="alpha/beta-Hydrolases"/>
    <property type="match status" value="1"/>
</dbReference>
<dbReference type="Proteomes" id="UP000035680">
    <property type="component" value="Unassembled WGS sequence"/>
</dbReference>
<keyword evidence="4 7" id="KW-0442">Lipid degradation</keyword>
<reference evidence="11" key="2">
    <citation type="submission" date="2015-08" db="UniProtKB">
        <authorList>
            <consortium name="WormBaseParasite"/>
        </authorList>
    </citation>
    <scope>IDENTIFICATION</scope>
</reference>
<keyword evidence="10" id="KW-1185">Reference proteome</keyword>
<dbReference type="FunFam" id="3.40.50.1820:FF:000057">
    <property type="entry name" value="Lipase"/>
    <property type="match status" value="1"/>
</dbReference>
<organism evidence="10 11">
    <name type="scientific">Strongyloides venezuelensis</name>
    <name type="common">Threadworm</name>
    <dbReference type="NCBI Taxonomy" id="75913"/>
    <lineage>
        <taxon>Eukaryota</taxon>
        <taxon>Metazoa</taxon>
        <taxon>Ecdysozoa</taxon>
        <taxon>Nematoda</taxon>
        <taxon>Chromadorea</taxon>
        <taxon>Rhabditida</taxon>
        <taxon>Tylenchina</taxon>
        <taxon>Panagrolaimomorpha</taxon>
        <taxon>Strongyloidoidea</taxon>
        <taxon>Strongyloididae</taxon>
        <taxon>Strongyloides</taxon>
    </lineage>
</organism>
<dbReference type="AlphaFoldDB" id="A0A0K0F7H7"/>
<accession>A0A0K0F7H7</accession>
<evidence type="ECO:0000256" key="6">
    <source>
        <dbReference type="ARBA" id="ARBA00023180"/>
    </source>
</evidence>
<evidence type="ECO:0000256" key="7">
    <source>
        <dbReference type="PIRNR" id="PIRNR000862"/>
    </source>
</evidence>
<dbReference type="Pfam" id="PF04083">
    <property type="entry name" value="Abhydro_lipase"/>
    <property type="match status" value="1"/>
</dbReference>
<evidence type="ECO:0000256" key="8">
    <source>
        <dbReference type="PIRSR" id="PIRSR000862-1"/>
    </source>
</evidence>
<evidence type="ECO:0000259" key="9">
    <source>
        <dbReference type="Pfam" id="PF04083"/>
    </source>
</evidence>
<evidence type="ECO:0000313" key="11">
    <source>
        <dbReference type="WBParaSite" id="SVE_0477400.1"/>
    </source>
</evidence>
<evidence type="ECO:0000313" key="10">
    <source>
        <dbReference type="Proteomes" id="UP000035680"/>
    </source>
</evidence>
<dbReference type="WBParaSite" id="SVE_0477400.1">
    <property type="protein sequence ID" value="SVE_0477400.1"/>
    <property type="gene ID" value="SVE_0477400"/>
</dbReference>
<keyword evidence="5" id="KW-0443">Lipid metabolism</keyword>
<evidence type="ECO:0000256" key="1">
    <source>
        <dbReference type="ARBA" id="ARBA00010701"/>
    </source>
</evidence>
<evidence type="ECO:0000256" key="3">
    <source>
        <dbReference type="ARBA" id="ARBA00022801"/>
    </source>
</evidence>